<dbReference type="SUPFAM" id="SSF54001">
    <property type="entry name" value="Cysteine proteinases"/>
    <property type="match status" value="1"/>
</dbReference>
<keyword evidence="8" id="KW-1185">Reference proteome</keyword>
<dbReference type="GO" id="GO:0005634">
    <property type="term" value="C:nucleus"/>
    <property type="evidence" value="ECO:0007669"/>
    <property type="project" value="TreeGrafter"/>
</dbReference>
<dbReference type="EMBL" id="JAEUBE010000378">
    <property type="protein sequence ID" value="KAH3662480.1"/>
    <property type="molecule type" value="Genomic_DNA"/>
</dbReference>
<evidence type="ECO:0000313" key="7">
    <source>
        <dbReference type="EMBL" id="KAH3662480.1"/>
    </source>
</evidence>
<comment type="caution">
    <text evidence="7">The sequence shown here is derived from an EMBL/GenBank/DDBJ whole genome shotgun (WGS) entry which is preliminary data.</text>
</comment>
<dbReference type="Pfam" id="PF01841">
    <property type="entry name" value="Transglut_core"/>
    <property type="match status" value="1"/>
</dbReference>
<keyword evidence="2" id="KW-0479">Metal-binding</keyword>
<evidence type="ECO:0000256" key="5">
    <source>
        <dbReference type="SAM" id="MobiDB-lite"/>
    </source>
</evidence>
<protein>
    <recommendedName>
        <fullName evidence="4">Peptide:N-glycanase 1</fullName>
    </recommendedName>
</protein>
<dbReference type="PANTHER" id="PTHR12143:SF19">
    <property type="entry name" value="PEPTIDE-N(4)-(N-ACETYL-BETA-GLUCOSAMINYL)ASPARAGINE AMIDASE"/>
    <property type="match status" value="1"/>
</dbReference>
<reference evidence="7" key="1">
    <citation type="journal article" date="2021" name="Open Biol.">
        <title>Shared evolutionary footprints suggest mitochondrial oxidative damage underlies multiple complex I losses in fungi.</title>
        <authorList>
            <person name="Schikora-Tamarit M.A."/>
            <person name="Marcet-Houben M."/>
            <person name="Nosek J."/>
            <person name="Gabaldon T."/>
        </authorList>
    </citation>
    <scope>NUCLEOTIDE SEQUENCE</scope>
    <source>
        <strain evidence="7">CBS6075</strain>
    </source>
</reference>
<dbReference type="InterPro" id="IPR002931">
    <property type="entry name" value="Transglutaminase-like"/>
</dbReference>
<evidence type="ECO:0000259" key="6">
    <source>
        <dbReference type="SMART" id="SM00460"/>
    </source>
</evidence>
<dbReference type="GO" id="GO:0006516">
    <property type="term" value="P:glycoprotein catabolic process"/>
    <property type="evidence" value="ECO:0007669"/>
    <property type="project" value="TreeGrafter"/>
</dbReference>
<dbReference type="InterPro" id="IPR038765">
    <property type="entry name" value="Papain-like_cys_pep_sf"/>
</dbReference>
<feature type="region of interest" description="Disordered" evidence="5">
    <location>
        <begin position="298"/>
        <end position="333"/>
    </location>
</feature>
<organism evidence="7 8">
    <name type="scientific">Ogataea philodendri</name>
    <dbReference type="NCBI Taxonomy" id="1378263"/>
    <lineage>
        <taxon>Eukaryota</taxon>
        <taxon>Fungi</taxon>
        <taxon>Dikarya</taxon>
        <taxon>Ascomycota</taxon>
        <taxon>Saccharomycotina</taxon>
        <taxon>Pichiomycetes</taxon>
        <taxon>Pichiales</taxon>
        <taxon>Pichiaceae</taxon>
        <taxon>Ogataea</taxon>
    </lineage>
</organism>
<dbReference type="SMART" id="SM00460">
    <property type="entry name" value="TGc"/>
    <property type="match status" value="1"/>
</dbReference>
<proteinExistence type="inferred from homology"/>
<feature type="domain" description="Transglutaminase-like" evidence="6">
    <location>
        <begin position="160"/>
        <end position="215"/>
    </location>
</feature>
<keyword evidence="3" id="KW-0862">Zinc</keyword>
<dbReference type="InterPro" id="IPR050883">
    <property type="entry name" value="PNGase"/>
</dbReference>
<evidence type="ECO:0000313" key="8">
    <source>
        <dbReference type="Proteomes" id="UP000769157"/>
    </source>
</evidence>
<accession>A0A9P8T211</accession>
<evidence type="ECO:0000256" key="1">
    <source>
        <dbReference type="ARBA" id="ARBA00009390"/>
    </source>
</evidence>
<dbReference type="GO" id="GO:0005829">
    <property type="term" value="C:cytosol"/>
    <property type="evidence" value="ECO:0007669"/>
    <property type="project" value="TreeGrafter"/>
</dbReference>
<dbReference type="RefSeq" id="XP_046059569.1">
    <property type="nucleotide sequence ID" value="XM_046206945.1"/>
</dbReference>
<dbReference type="GeneID" id="70237696"/>
<dbReference type="OrthoDB" id="409136at2759"/>
<gene>
    <name evidence="7" type="ORF">OGAPHI_005732</name>
</gene>
<dbReference type="GO" id="GO:0000224">
    <property type="term" value="F:peptide-N4-(N-acetyl-beta-glucosaminyl)asparagine amidase activity"/>
    <property type="evidence" value="ECO:0007669"/>
    <property type="project" value="TreeGrafter"/>
</dbReference>
<dbReference type="GO" id="GO:0046872">
    <property type="term" value="F:metal ion binding"/>
    <property type="evidence" value="ECO:0007669"/>
    <property type="project" value="UniProtKB-KW"/>
</dbReference>
<name>A0A9P8T211_9ASCO</name>
<evidence type="ECO:0000256" key="4">
    <source>
        <dbReference type="ARBA" id="ARBA00032858"/>
    </source>
</evidence>
<dbReference type="Proteomes" id="UP000769157">
    <property type="component" value="Unassembled WGS sequence"/>
</dbReference>
<evidence type="ECO:0000256" key="2">
    <source>
        <dbReference type="ARBA" id="ARBA00022723"/>
    </source>
</evidence>
<comment type="similarity">
    <text evidence="1">Belongs to the transglutaminase-like superfamily. PNGase family.</text>
</comment>
<sequence>MIISEVAKYYKDQYAESQREHIRRLLQEKRPSNGPFARQVAAVSHLMDKYMDSDAQSAALDVVLESGIYDKLEPFADEPDYIDRLVKSLLEWYKNEFFQWINKPACECGNSDQNQIQPLQPMRPYTRAHFEGQAGIVERYKCGKCSKTIEFPRYNNPKTLLSFRKGRCGEWNNCFILILCSLGLNVRYVWNAEDHVWCEFFSKNLNRWIHLDSCENQFDNPTLYCTGWGKKMSYVFAIHRNYIADVSAKYIKKNQLPRDKISEQQLADTMAYINLTKWLTLDTEDLLTTLADFMNDSRTRTLAPTPSPAKQLPRQSGAPEWTATRGEAGSRNQ</sequence>
<dbReference type="Gene3D" id="3.10.620.30">
    <property type="match status" value="1"/>
</dbReference>
<evidence type="ECO:0000256" key="3">
    <source>
        <dbReference type="ARBA" id="ARBA00022833"/>
    </source>
</evidence>
<dbReference type="PANTHER" id="PTHR12143">
    <property type="entry name" value="PEPTIDE N-GLYCANASE PNGASE -RELATED"/>
    <property type="match status" value="1"/>
</dbReference>
<dbReference type="AlphaFoldDB" id="A0A9P8T211"/>
<dbReference type="Gene3D" id="2.20.25.10">
    <property type="match status" value="1"/>
</dbReference>
<reference evidence="7" key="2">
    <citation type="submission" date="2021-01" db="EMBL/GenBank/DDBJ databases">
        <authorList>
            <person name="Schikora-Tamarit M.A."/>
        </authorList>
    </citation>
    <scope>NUCLEOTIDE SEQUENCE</scope>
    <source>
        <strain evidence="7">CBS6075</strain>
    </source>
</reference>